<dbReference type="Proteomes" id="UP000693970">
    <property type="component" value="Unassembled WGS sequence"/>
</dbReference>
<accession>A0A9K3PR59</accession>
<dbReference type="EMBL" id="JAGRRH010000015">
    <property type="protein sequence ID" value="KAG7356248.1"/>
    <property type="molecule type" value="Genomic_DNA"/>
</dbReference>
<name>A0A9K3PR59_9STRA</name>
<dbReference type="OrthoDB" id="48228at2759"/>
<gene>
    <name evidence="1" type="ORF">IV203_000934</name>
</gene>
<protein>
    <submittedName>
        <fullName evidence="1">Uncharacterized protein</fullName>
    </submittedName>
</protein>
<reference evidence="1" key="2">
    <citation type="submission" date="2021-04" db="EMBL/GenBank/DDBJ databases">
        <authorList>
            <person name="Podell S."/>
        </authorList>
    </citation>
    <scope>NUCLEOTIDE SEQUENCE</scope>
    <source>
        <strain evidence="1">Hildebrandi</strain>
    </source>
</reference>
<proteinExistence type="predicted"/>
<evidence type="ECO:0000313" key="2">
    <source>
        <dbReference type="Proteomes" id="UP000693970"/>
    </source>
</evidence>
<organism evidence="1 2">
    <name type="scientific">Nitzschia inconspicua</name>
    <dbReference type="NCBI Taxonomy" id="303405"/>
    <lineage>
        <taxon>Eukaryota</taxon>
        <taxon>Sar</taxon>
        <taxon>Stramenopiles</taxon>
        <taxon>Ochrophyta</taxon>
        <taxon>Bacillariophyta</taxon>
        <taxon>Bacillariophyceae</taxon>
        <taxon>Bacillariophycidae</taxon>
        <taxon>Bacillariales</taxon>
        <taxon>Bacillariaceae</taxon>
        <taxon>Nitzschia</taxon>
    </lineage>
</organism>
<dbReference type="AlphaFoldDB" id="A0A9K3PR59"/>
<comment type="caution">
    <text evidence="1">The sequence shown here is derived from an EMBL/GenBank/DDBJ whole genome shotgun (WGS) entry which is preliminary data.</text>
</comment>
<keyword evidence="2" id="KW-1185">Reference proteome</keyword>
<reference evidence="1" key="1">
    <citation type="journal article" date="2021" name="Sci. Rep.">
        <title>Diploid genomic architecture of Nitzschia inconspicua, an elite biomass production diatom.</title>
        <authorList>
            <person name="Oliver A."/>
            <person name="Podell S."/>
            <person name="Pinowska A."/>
            <person name="Traller J.C."/>
            <person name="Smith S.R."/>
            <person name="McClure R."/>
            <person name="Beliaev A."/>
            <person name="Bohutskyi P."/>
            <person name="Hill E.A."/>
            <person name="Rabines A."/>
            <person name="Zheng H."/>
            <person name="Allen L.Z."/>
            <person name="Kuo A."/>
            <person name="Grigoriev I.V."/>
            <person name="Allen A.E."/>
            <person name="Hazlebeck D."/>
            <person name="Allen E.E."/>
        </authorList>
    </citation>
    <scope>NUCLEOTIDE SEQUENCE</scope>
    <source>
        <strain evidence="1">Hildebrandi</strain>
    </source>
</reference>
<sequence>MSDLPVTKCVQDAAREIMINSFVVLKVNDHLTEKIRAAHNSALGFFDMVDQESTTATKHDTNAKSSKKICCKYHAIVDGNLHGYNEPSPSKRLFRAYCHSNFQPWPEYDDSLRLNSMRLVEELHTLLVDCCRSLIQLYSLSCTLPTTPSRPSKRQRTMDKEQQLVLEIPNNASDSDKSPLDYFFYHNRHPSVANCSEHVDRGVLIVVCLTTVPGLEVWKSCERHHGSGRFVCPEVLVHNARLYQEAEHSCSNLVCIMAGDQLAPLLARTVEGTDTSRVGEHVEKSVYKNRVANLPTACLHKVRTPLQRSRLSISYELRL</sequence>
<evidence type="ECO:0000313" key="1">
    <source>
        <dbReference type="EMBL" id="KAG7356248.1"/>
    </source>
</evidence>